<reference evidence="8" key="1">
    <citation type="submission" date="2020-08" db="EMBL/GenBank/DDBJ databases">
        <title>Sequencing the genomes of 1000 actinobacteria strains.</title>
        <authorList>
            <person name="Klenk H.-P."/>
        </authorList>
    </citation>
    <scope>NUCLEOTIDE SEQUENCE [LARGE SCALE GENOMIC DNA]</scope>
    <source>
        <strain evidence="8">DSM 27064</strain>
    </source>
</reference>
<dbReference type="SMART" id="SM00450">
    <property type="entry name" value="RHOD"/>
    <property type="match status" value="1"/>
</dbReference>
<dbReference type="EMBL" id="JACIFD010000006">
    <property type="protein sequence ID" value="MBB4071387.1"/>
    <property type="molecule type" value="Genomic_DNA"/>
</dbReference>
<dbReference type="InterPro" id="IPR001763">
    <property type="entry name" value="Rhodanese-like_dom"/>
</dbReference>
<dbReference type="RefSeq" id="WP_183304477.1">
    <property type="nucleotide sequence ID" value="NZ_JACIFD010000006.1"/>
</dbReference>
<dbReference type="InterPro" id="IPR023753">
    <property type="entry name" value="FAD/NAD-binding_dom"/>
</dbReference>
<evidence type="ECO:0000256" key="1">
    <source>
        <dbReference type="ARBA" id="ARBA00001974"/>
    </source>
</evidence>
<evidence type="ECO:0000256" key="4">
    <source>
        <dbReference type="ARBA" id="ARBA00022827"/>
    </source>
</evidence>
<comment type="cofactor">
    <cofactor evidence="1">
        <name>FAD</name>
        <dbReference type="ChEBI" id="CHEBI:57692"/>
    </cofactor>
</comment>
<comment type="caution">
    <text evidence="8">The sequence shown here is derived from an EMBL/GenBank/DDBJ whole genome shotgun (WGS) entry which is preliminary data.</text>
</comment>
<dbReference type="PROSITE" id="PS50206">
    <property type="entry name" value="RHODANESE_3"/>
    <property type="match status" value="1"/>
</dbReference>
<dbReference type="Proteomes" id="UP000571183">
    <property type="component" value="Unassembled WGS sequence"/>
</dbReference>
<organism evidence="8 9">
    <name type="scientific">Canibacter oris</name>
    <dbReference type="NCBI Taxonomy" id="1365628"/>
    <lineage>
        <taxon>Bacteria</taxon>
        <taxon>Bacillati</taxon>
        <taxon>Actinomycetota</taxon>
        <taxon>Actinomycetes</taxon>
        <taxon>Micrococcales</taxon>
        <taxon>Microbacteriaceae</taxon>
        <taxon>Canibacter</taxon>
    </lineage>
</organism>
<keyword evidence="3" id="KW-0285">Flavoprotein</keyword>
<dbReference type="PANTHER" id="PTHR43429:SF1">
    <property type="entry name" value="NAD(P)H SULFUR OXIDOREDUCTASE (COA-DEPENDENT)"/>
    <property type="match status" value="1"/>
</dbReference>
<evidence type="ECO:0000313" key="9">
    <source>
        <dbReference type="Proteomes" id="UP000571183"/>
    </source>
</evidence>
<accession>A0A840DMW5</accession>
<keyword evidence="6" id="KW-0676">Redox-active center</keyword>
<evidence type="ECO:0000256" key="2">
    <source>
        <dbReference type="ARBA" id="ARBA00009130"/>
    </source>
</evidence>
<dbReference type="GO" id="GO:0016740">
    <property type="term" value="F:transferase activity"/>
    <property type="evidence" value="ECO:0007669"/>
    <property type="project" value="UniProtKB-KW"/>
</dbReference>
<evidence type="ECO:0000313" key="8">
    <source>
        <dbReference type="EMBL" id="MBB4071387.1"/>
    </source>
</evidence>
<evidence type="ECO:0000256" key="6">
    <source>
        <dbReference type="ARBA" id="ARBA00023284"/>
    </source>
</evidence>
<dbReference type="SUPFAM" id="SSF51905">
    <property type="entry name" value="FAD/NAD(P)-binding domain"/>
    <property type="match status" value="1"/>
</dbReference>
<dbReference type="InterPro" id="IPR050260">
    <property type="entry name" value="FAD-bd_OxRdtase"/>
</dbReference>
<dbReference type="InterPro" id="IPR016156">
    <property type="entry name" value="FAD/NAD-linked_Rdtase_dimer_sf"/>
</dbReference>
<dbReference type="SUPFAM" id="SSF55424">
    <property type="entry name" value="FAD/NAD-linked reductases, dimerisation (C-terminal) domain"/>
    <property type="match status" value="1"/>
</dbReference>
<dbReference type="InterPro" id="IPR036873">
    <property type="entry name" value="Rhodanese-like_dom_sf"/>
</dbReference>
<keyword evidence="9" id="KW-1185">Reference proteome</keyword>
<keyword evidence="4" id="KW-0274">FAD</keyword>
<dbReference type="SUPFAM" id="SSF52821">
    <property type="entry name" value="Rhodanese/Cell cycle control phosphatase"/>
    <property type="match status" value="1"/>
</dbReference>
<dbReference type="Gene3D" id="3.40.250.10">
    <property type="entry name" value="Rhodanese-like domain"/>
    <property type="match status" value="1"/>
</dbReference>
<evidence type="ECO:0000256" key="5">
    <source>
        <dbReference type="ARBA" id="ARBA00023002"/>
    </source>
</evidence>
<dbReference type="GO" id="GO:0016491">
    <property type="term" value="F:oxidoreductase activity"/>
    <property type="evidence" value="ECO:0007669"/>
    <property type="project" value="UniProtKB-KW"/>
</dbReference>
<evidence type="ECO:0000256" key="3">
    <source>
        <dbReference type="ARBA" id="ARBA00022630"/>
    </source>
</evidence>
<feature type="domain" description="Rhodanese" evidence="7">
    <location>
        <begin position="457"/>
        <end position="541"/>
    </location>
</feature>
<dbReference type="Pfam" id="PF07992">
    <property type="entry name" value="Pyr_redox_2"/>
    <property type="match status" value="1"/>
</dbReference>
<gene>
    <name evidence="8" type="ORF">F5897_000691</name>
</gene>
<dbReference type="Pfam" id="PF02852">
    <property type="entry name" value="Pyr_redox_dim"/>
    <property type="match status" value="1"/>
</dbReference>
<dbReference type="PRINTS" id="PR00368">
    <property type="entry name" value="FADPNR"/>
</dbReference>
<dbReference type="AlphaFoldDB" id="A0A840DMW5"/>
<keyword evidence="8" id="KW-0808">Transferase</keyword>
<dbReference type="PANTHER" id="PTHR43429">
    <property type="entry name" value="PYRIDINE NUCLEOTIDE-DISULFIDE OXIDOREDUCTASE DOMAIN-CONTAINING"/>
    <property type="match status" value="1"/>
</dbReference>
<protein>
    <submittedName>
        <fullName evidence="8">NADPH-dependent 2,4-dienoyl-CoA reductase/sulfur reductase-like enzyme/rhodanese-related sulfurtransferase</fullName>
    </submittedName>
</protein>
<dbReference type="InterPro" id="IPR036188">
    <property type="entry name" value="FAD/NAD-bd_sf"/>
</dbReference>
<evidence type="ECO:0000259" key="7">
    <source>
        <dbReference type="PROSITE" id="PS50206"/>
    </source>
</evidence>
<dbReference type="Pfam" id="PF00581">
    <property type="entry name" value="Rhodanese"/>
    <property type="match status" value="1"/>
</dbReference>
<dbReference type="PRINTS" id="PR00411">
    <property type="entry name" value="PNDRDTASEI"/>
</dbReference>
<dbReference type="Gene3D" id="3.50.50.60">
    <property type="entry name" value="FAD/NAD(P)-binding domain"/>
    <property type="match status" value="2"/>
</dbReference>
<keyword evidence="5" id="KW-0560">Oxidoreductase</keyword>
<comment type="similarity">
    <text evidence="2">Belongs to the class-III pyridine nucleotide-disulfide oxidoreductase family.</text>
</comment>
<sequence length="556" mass="58332">MTTTIIVGGVAGGMSTAARLRRRDEDMEIIVFEASGYVSFANCGLPYYVGGDITERDSLLLQTPESLRARFNIDVRVNHTVTAIDTAAQTVTVQHGGQTSTHHYDHLVLSPGAKPRLPEIPGKEMLVTLRTVEDVDAIVARLTPQVRRAVIIGGGFIGVEMAENLVQRGLEVELVVRGQQILTQADAEIAGVMMQHLRQHGVRITTQAEVTAVTDAAVKLADGRSLPADLVIAATGVVPHTELAAAAGIELGLGGAIKVDEKMRTSAANVYALGDATQKTDFVSDEAALIPLAQTANRHGRLVADIITGRDTKALATQGTAIIGAFGMALASTGWSERQARAAGREIRVVHTHSLSHAGYYPGAHQVHLKLVVDAATDAILGAQAVGMDGVDKRIDVIATAMRAGLTASDLADLELAYAPQFGSAKDAVNITGMVADNQAQGEQMVQWHELAGYTGQLIDVRSPGEHAAGTIPGAVSMPVDTLREILAVDPGAVADGAIVFCQVGLRGHVATTLLREHGIRVRNLSGGYLTWSHAQHAASAEPAAADAAAAEPEEA</sequence>
<dbReference type="InterPro" id="IPR004099">
    <property type="entry name" value="Pyr_nucl-diS_OxRdtase_dimer"/>
</dbReference>
<proteinExistence type="inferred from homology"/>
<name>A0A840DMW5_9MICO</name>